<dbReference type="Gene3D" id="3.40.140.10">
    <property type="entry name" value="Cytidine Deaminase, domain 2"/>
    <property type="match status" value="1"/>
</dbReference>
<dbReference type="CDD" id="cd08070">
    <property type="entry name" value="MPN_like"/>
    <property type="match status" value="1"/>
</dbReference>
<evidence type="ECO:0000256" key="4">
    <source>
        <dbReference type="ARBA" id="ARBA00022833"/>
    </source>
</evidence>
<dbReference type="PANTHER" id="PTHR34858:SF1">
    <property type="entry name" value="CYSO-CYSTEINE PEPTIDASE"/>
    <property type="match status" value="1"/>
</dbReference>
<evidence type="ECO:0000313" key="8">
    <source>
        <dbReference type="Proteomes" id="UP001277761"/>
    </source>
</evidence>
<dbReference type="RefSeq" id="WP_319953063.1">
    <property type="nucleotide sequence ID" value="NZ_JAXAVX010000001.1"/>
</dbReference>
<name>A0ABU4VGL2_9ACTN</name>
<dbReference type="SUPFAM" id="SSF102712">
    <property type="entry name" value="JAB1/MPN domain"/>
    <property type="match status" value="1"/>
</dbReference>
<comment type="caution">
    <text evidence="7">The sequence shown here is derived from an EMBL/GenBank/DDBJ whole genome shotgun (WGS) entry which is preliminary data.</text>
</comment>
<dbReference type="PANTHER" id="PTHR34858">
    <property type="entry name" value="CYSO-CYSTEINE PEPTIDASE"/>
    <property type="match status" value="1"/>
</dbReference>
<keyword evidence="5" id="KW-0482">Metalloprotease</keyword>
<dbReference type="Proteomes" id="UP001277761">
    <property type="component" value="Unassembled WGS sequence"/>
</dbReference>
<keyword evidence="3" id="KW-0378">Hydrolase</keyword>
<keyword evidence="4" id="KW-0862">Zinc</keyword>
<protein>
    <submittedName>
        <fullName evidence="7">M67 family metallopeptidase</fullName>
    </submittedName>
</protein>
<organism evidence="7 8">
    <name type="scientific">Patulibacter brassicae</name>
    <dbReference type="NCBI Taxonomy" id="1705717"/>
    <lineage>
        <taxon>Bacteria</taxon>
        <taxon>Bacillati</taxon>
        <taxon>Actinomycetota</taxon>
        <taxon>Thermoleophilia</taxon>
        <taxon>Solirubrobacterales</taxon>
        <taxon>Patulibacteraceae</taxon>
        <taxon>Patulibacter</taxon>
    </lineage>
</organism>
<evidence type="ECO:0000256" key="1">
    <source>
        <dbReference type="ARBA" id="ARBA00022670"/>
    </source>
</evidence>
<evidence type="ECO:0000256" key="5">
    <source>
        <dbReference type="ARBA" id="ARBA00023049"/>
    </source>
</evidence>
<keyword evidence="1" id="KW-0645">Protease</keyword>
<gene>
    <name evidence="7" type="ORF">SK069_04900</name>
</gene>
<dbReference type="EMBL" id="JAXAVX010000001">
    <property type="protein sequence ID" value="MDX8150923.1"/>
    <property type="molecule type" value="Genomic_DNA"/>
</dbReference>
<dbReference type="Pfam" id="PF14464">
    <property type="entry name" value="Prok-JAB"/>
    <property type="match status" value="1"/>
</dbReference>
<evidence type="ECO:0000259" key="6">
    <source>
        <dbReference type="Pfam" id="PF14464"/>
    </source>
</evidence>
<evidence type="ECO:0000256" key="3">
    <source>
        <dbReference type="ARBA" id="ARBA00022801"/>
    </source>
</evidence>
<keyword evidence="2" id="KW-0479">Metal-binding</keyword>
<evidence type="ECO:0000313" key="7">
    <source>
        <dbReference type="EMBL" id="MDX8150923.1"/>
    </source>
</evidence>
<evidence type="ECO:0000256" key="2">
    <source>
        <dbReference type="ARBA" id="ARBA00022723"/>
    </source>
</evidence>
<proteinExistence type="predicted"/>
<sequence length="138" mass="14742">MRIPADLLAQVVDHALRDAPDECCGVLALRNGEAVAVHELENVRRGPKKLGFEVDGPKLARLLDEIEDAGDELGVIYHSHTVSAPYPSQTDVNFAAGWPGVEWLIIGTKGAASAEQAEVRSYLIDGATVTEVPVETVA</sequence>
<reference evidence="7 8" key="1">
    <citation type="submission" date="2023-11" db="EMBL/GenBank/DDBJ databases">
        <authorList>
            <person name="Xu M."/>
            <person name="Jiang T."/>
        </authorList>
    </citation>
    <scope>NUCLEOTIDE SEQUENCE [LARGE SCALE GENOMIC DNA]</scope>
    <source>
        <strain evidence="7 8">SD</strain>
    </source>
</reference>
<keyword evidence="8" id="KW-1185">Reference proteome</keyword>
<accession>A0ABU4VGL2</accession>
<dbReference type="InterPro" id="IPR028090">
    <property type="entry name" value="JAB_dom_prok"/>
</dbReference>
<dbReference type="InterPro" id="IPR051929">
    <property type="entry name" value="VirAsm_ModProt"/>
</dbReference>
<feature type="domain" description="JAB" evidence="6">
    <location>
        <begin position="4"/>
        <end position="115"/>
    </location>
</feature>